<evidence type="ECO:0000256" key="1">
    <source>
        <dbReference type="SAM" id="MobiDB-lite"/>
    </source>
</evidence>
<feature type="region of interest" description="Disordered" evidence="1">
    <location>
        <begin position="29"/>
        <end position="52"/>
    </location>
</feature>
<evidence type="ECO:0000313" key="2">
    <source>
        <dbReference type="EMBL" id="OCF25118.1"/>
    </source>
</evidence>
<protein>
    <submittedName>
        <fullName evidence="2">Uncharacterized protein</fullName>
    </submittedName>
</protein>
<organism evidence="2">
    <name type="scientific">Kwoniella bestiolae CBS 10118</name>
    <dbReference type="NCBI Taxonomy" id="1296100"/>
    <lineage>
        <taxon>Eukaryota</taxon>
        <taxon>Fungi</taxon>
        <taxon>Dikarya</taxon>
        <taxon>Basidiomycota</taxon>
        <taxon>Agaricomycotina</taxon>
        <taxon>Tremellomycetes</taxon>
        <taxon>Tremellales</taxon>
        <taxon>Cryptococcaceae</taxon>
        <taxon>Kwoniella</taxon>
    </lineage>
</organism>
<accession>A0A1B9G292</accession>
<dbReference type="VEuPathDB" id="FungiDB:I302_04928"/>
<dbReference type="EMBL" id="KI894021">
    <property type="protein sequence ID" value="OCF25118.1"/>
    <property type="molecule type" value="Genomic_DNA"/>
</dbReference>
<reference evidence="2" key="1">
    <citation type="submission" date="2013-07" db="EMBL/GenBank/DDBJ databases">
        <title>The Genome Sequence of Cryptococcus bestiolae CBS10118.</title>
        <authorList>
            <consortium name="The Broad Institute Genome Sequencing Platform"/>
            <person name="Cuomo C."/>
            <person name="Litvintseva A."/>
            <person name="Chen Y."/>
            <person name="Heitman J."/>
            <person name="Sun S."/>
            <person name="Springer D."/>
            <person name="Dromer F."/>
            <person name="Young S.K."/>
            <person name="Zeng Q."/>
            <person name="Gargeya S."/>
            <person name="Fitzgerald M."/>
            <person name="Abouelleil A."/>
            <person name="Alvarado L."/>
            <person name="Berlin A.M."/>
            <person name="Chapman S.B."/>
            <person name="Dewar J."/>
            <person name="Goldberg J."/>
            <person name="Griggs A."/>
            <person name="Gujja S."/>
            <person name="Hansen M."/>
            <person name="Howarth C."/>
            <person name="Imamovic A."/>
            <person name="Larimer J."/>
            <person name="McCowan C."/>
            <person name="Murphy C."/>
            <person name="Pearson M."/>
            <person name="Priest M."/>
            <person name="Roberts A."/>
            <person name="Saif S."/>
            <person name="Shea T."/>
            <person name="Sykes S."/>
            <person name="Wortman J."/>
            <person name="Nusbaum C."/>
            <person name="Birren B."/>
        </authorList>
    </citation>
    <scope>NUCLEOTIDE SEQUENCE [LARGE SCALE GENOMIC DNA]</scope>
    <source>
        <strain evidence="2">CBS 10118</strain>
    </source>
</reference>
<name>A0A1B9G292_9TREE</name>
<sequence length="92" mass="9848">MFNFGSNGGTVQVEMAQLKAAPVLNPNYGMPGLPESSGRLPSKSRSHRSSTVVDGGTVVIDFLAEKNVSQNAINTSREKFDHIVCILLAQTD</sequence>
<proteinExistence type="predicted"/>
<reference evidence="2" key="2">
    <citation type="submission" date="2014-01" db="EMBL/GenBank/DDBJ databases">
        <title>Evolution of pathogenesis and genome organization in the Tremellales.</title>
        <authorList>
            <person name="Cuomo C."/>
            <person name="Litvintseva A."/>
            <person name="Heitman J."/>
            <person name="Chen Y."/>
            <person name="Sun S."/>
            <person name="Springer D."/>
            <person name="Dromer F."/>
            <person name="Young S."/>
            <person name="Zeng Q."/>
            <person name="Chapman S."/>
            <person name="Gujja S."/>
            <person name="Saif S."/>
            <person name="Birren B."/>
        </authorList>
    </citation>
    <scope>NUCLEOTIDE SEQUENCE</scope>
    <source>
        <strain evidence="2">CBS 10118</strain>
    </source>
</reference>
<dbReference type="OrthoDB" id="2561031at2759"/>
<gene>
    <name evidence="2" type="ORF">I302_04928</name>
</gene>
<dbReference type="AlphaFoldDB" id="A0A1B9G292"/>